<evidence type="ECO:0000313" key="3">
    <source>
        <dbReference type="EMBL" id="QDO88714.1"/>
    </source>
</evidence>
<protein>
    <recommendedName>
        <fullName evidence="2">MobA-like NTP transferase domain-containing protein</fullName>
    </recommendedName>
</protein>
<gene>
    <name evidence="3" type="ORF">FNH13_10555</name>
</gene>
<dbReference type="InterPro" id="IPR029044">
    <property type="entry name" value="Nucleotide-diphossugar_trans"/>
</dbReference>
<keyword evidence="4" id="KW-1185">Reference proteome</keyword>
<dbReference type="KEGG" id="orz:FNH13_10555"/>
<proteinExistence type="predicted"/>
<dbReference type="AlphaFoldDB" id="A0A516GB04"/>
<accession>A0A516GB04</accession>
<evidence type="ECO:0000256" key="1">
    <source>
        <dbReference type="ARBA" id="ARBA00022679"/>
    </source>
</evidence>
<dbReference type="GO" id="GO:0016779">
    <property type="term" value="F:nucleotidyltransferase activity"/>
    <property type="evidence" value="ECO:0007669"/>
    <property type="project" value="TreeGrafter"/>
</dbReference>
<dbReference type="RefSeq" id="WP_143783391.1">
    <property type="nucleotide sequence ID" value="NZ_CP041616.1"/>
</dbReference>
<dbReference type="Pfam" id="PF12804">
    <property type="entry name" value="NTP_transf_3"/>
    <property type="match status" value="1"/>
</dbReference>
<dbReference type="OrthoDB" id="4408226at2"/>
<dbReference type="Proteomes" id="UP000315395">
    <property type="component" value="Chromosome"/>
</dbReference>
<dbReference type="InterPro" id="IPR025877">
    <property type="entry name" value="MobA-like_NTP_Trfase"/>
</dbReference>
<sequence length="214" mass="21715">MAGSPTPHPIPEHDLIVLAGGGGSRLGGVDKAALTVGGRSLLDRVLEAAEAARRTVVVGAVRTPPGVLQTLEDPPAGGPVAGIAAGVAALAVATGAARSTAAAPWTLVIAVDQPTAAEAAPDLLTAAGVAWPQIDLVCPHDASGHPQWLLAAYRTASLRRALVPFGSGHGVSVRRLVAGLTIGDVDTGHQGDIDTWEDHAAWQERLSTPPDHRV</sequence>
<dbReference type="SUPFAM" id="SSF53448">
    <property type="entry name" value="Nucleotide-diphospho-sugar transferases"/>
    <property type="match status" value="1"/>
</dbReference>
<dbReference type="PANTHER" id="PTHR19136">
    <property type="entry name" value="MOLYBDENUM COFACTOR GUANYLYLTRANSFERASE"/>
    <property type="match status" value="1"/>
</dbReference>
<dbReference type="PANTHER" id="PTHR19136:SF81">
    <property type="entry name" value="MOLYBDENUM COFACTOR GUANYLYLTRANSFERASE"/>
    <property type="match status" value="1"/>
</dbReference>
<evidence type="ECO:0000313" key="4">
    <source>
        <dbReference type="Proteomes" id="UP000315395"/>
    </source>
</evidence>
<reference evidence="3 4" key="1">
    <citation type="submission" date="2019-07" db="EMBL/GenBank/DDBJ databases">
        <title>complete genome sequencing of Ornithinimicrobium sp. H23M54.</title>
        <authorList>
            <person name="Bae J.-W."/>
            <person name="Lee S.-Y."/>
        </authorList>
    </citation>
    <scope>NUCLEOTIDE SEQUENCE [LARGE SCALE GENOMIC DNA]</scope>
    <source>
        <strain evidence="3 4">H23M54</strain>
    </source>
</reference>
<dbReference type="Gene3D" id="3.90.550.10">
    <property type="entry name" value="Spore Coat Polysaccharide Biosynthesis Protein SpsA, Chain A"/>
    <property type="match status" value="1"/>
</dbReference>
<evidence type="ECO:0000259" key="2">
    <source>
        <dbReference type="Pfam" id="PF12804"/>
    </source>
</evidence>
<feature type="domain" description="MobA-like NTP transferase" evidence="2">
    <location>
        <begin position="16"/>
        <end position="162"/>
    </location>
</feature>
<organism evidence="3 4">
    <name type="scientific">Ornithinimicrobium ciconiae</name>
    <dbReference type="NCBI Taxonomy" id="2594265"/>
    <lineage>
        <taxon>Bacteria</taxon>
        <taxon>Bacillati</taxon>
        <taxon>Actinomycetota</taxon>
        <taxon>Actinomycetes</taxon>
        <taxon>Micrococcales</taxon>
        <taxon>Ornithinimicrobiaceae</taxon>
        <taxon>Ornithinimicrobium</taxon>
    </lineage>
</organism>
<dbReference type="EMBL" id="CP041616">
    <property type="protein sequence ID" value="QDO88714.1"/>
    <property type="molecule type" value="Genomic_DNA"/>
</dbReference>
<keyword evidence="1" id="KW-0808">Transferase</keyword>
<name>A0A516GB04_9MICO</name>